<keyword evidence="1 4" id="KW-0489">Methyltransferase</keyword>
<name>A0A6N4R9D7_BLAVI</name>
<dbReference type="GO" id="GO:0008170">
    <property type="term" value="F:N-methyltransferase activity"/>
    <property type="evidence" value="ECO:0007669"/>
    <property type="project" value="UniProtKB-ARBA"/>
</dbReference>
<protein>
    <submittedName>
        <fullName evidence="4">Methyltransferase</fullName>
    </submittedName>
</protein>
<dbReference type="AlphaFoldDB" id="A0A6N4R9D7"/>
<dbReference type="Proteomes" id="UP000320948">
    <property type="component" value="Unassembled WGS sequence"/>
</dbReference>
<dbReference type="PROSITE" id="PS00092">
    <property type="entry name" value="N6_MTASE"/>
    <property type="match status" value="1"/>
</dbReference>
<keyword evidence="4" id="KW-0808">Transferase</keyword>
<dbReference type="Gene3D" id="3.40.50.150">
    <property type="entry name" value="Vaccinia Virus protein VP39"/>
    <property type="match status" value="1"/>
</dbReference>
<dbReference type="Pfam" id="PF05175">
    <property type="entry name" value="MTS"/>
    <property type="match status" value="1"/>
</dbReference>
<evidence type="ECO:0000313" key="5">
    <source>
        <dbReference type="Proteomes" id="UP000320948"/>
    </source>
</evidence>
<dbReference type="SUPFAM" id="SSF53335">
    <property type="entry name" value="S-adenosyl-L-methionine-dependent methyltransferases"/>
    <property type="match status" value="1"/>
</dbReference>
<evidence type="ECO:0000256" key="1">
    <source>
        <dbReference type="ARBA" id="ARBA00022603"/>
    </source>
</evidence>
<dbReference type="InterPro" id="IPR007848">
    <property type="entry name" value="Small_mtfrase_dom"/>
</dbReference>
<dbReference type="InterPro" id="IPR029063">
    <property type="entry name" value="SAM-dependent_MTases_sf"/>
</dbReference>
<dbReference type="InterPro" id="IPR050210">
    <property type="entry name" value="tRNA_Adenine-N(6)_MTase"/>
</dbReference>
<dbReference type="GO" id="GO:0008757">
    <property type="term" value="F:S-adenosylmethionine-dependent methyltransferase activity"/>
    <property type="evidence" value="ECO:0007669"/>
    <property type="project" value="UniProtKB-ARBA"/>
</dbReference>
<sequence>MTVTTFTTLGGRLVLEDTAPRPTEDPLWLTAFVPPLPQGARVLDCGTGSGIAALSLLRRQPHVVAEALDIDPALTALAQRNAHLNALPLVTHTANILSTPVLGPYDAILCNPPYHEESRGHTTPNPAKKQAHSLPEGDLTRWLTALIHLLTPTGTLHLILHTACEAELTAFAQENQKILHLTPLQTAANKPPKRLLALLENTGPHQLHRHNPIPAYNAETRHKFLT</sequence>
<dbReference type="InterPro" id="IPR002052">
    <property type="entry name" value="DNA_methylase_N6_adenine_CS"/>
</dbReference>
<accession>A0A6N4R9D7</accession>
<dbReference type="PANTHER" id="PTHR47739:SF1">
    <property type="entry name" value="TRNA1(VAL) (ADENINE(37)-N6)-METHYLTRANSFERASE"/>
    <property type="match status" value="1"/>
</dbReference>
<feature type="domain" description="Methyltransferase small" evidence="3">
    <location>
        <begin position="38"/>
        <end position="119"/>
    </location>
</feature>
<keyword evidence="2" id="KW-0949">S-adenosyl-L-methionine</keyword>
<dbReference type="EMBL" id="VAFM01000002">
    <property type="protein sequence ID" value="TKW60744.1"/>
    <property type="molecule type" value="Genomic_DNA"/>
</dbReference>
<proteinExistence type="predicted"/>
<dbReference type="GO" id="GO:0003676">
    <property type="term" value="F:nucleic acid binding"/>
    <property type="evidence" value="ECO:0007669"/>
    <property type="project" value="InterPro"/>
</dbReference>
<dbReference type="CDD" id="cd02440">
    <property type="entry name" value="AdoMet_MTases"/>
    <property type="match status" value="1"/>
</dbReference>
<evidence type="ECO:0000313" key="4">
    <source>
        <dbReference type="EMBL" id="TKW60744.1"/>
    </source>
</evidence>
<dbReference type="GO" id="GO:0032259">
    <property type="term" value="P:methylation"/>
    <property type="evidence" value="ECO:0007669"/>
    <property type="project" value="UniProtKB-KW"/>
</dbReference>
<dbReference type="PANTHER" id="PTHR47739">
    <property type="entry name" value="TRNA1(VAL) (ADENINE(37)-N6)-METHYLTRANSFERASE"/>
    <property type="match status" value="1"/>
</dbReference>
<gene>
    <name evidence="4" type="ORF">DI628_07570</name>
</gene>
<evidence type="ECO:0000256" key="2">
    <source>
        <dbReference type="ARBA" id="ARBA00022691"/>
    </source>
</evidence>
<reference evidence="4 5" key="1">
    <citation type="journal article" date="2017" name="Nat. Commun.">
        <title>In situ click chemistry generation of cyclooxygenase-2 inhibitors.</title>
        <authorList>
            <person name="Bhardwaj A."/>
            <person name="Kaur J."/>
            <person name="Wuest M."/>
            <person name="Wuest F."/>
        </authorList>
    </citation>
    <scope>NUCLEOTIDE SEQUENCE [LARGE SCALE GENOMIC DNA]</scope>
    <source>
        <strain evidence="4">S2_018_000_R2_106</strain>
    </source>
</reference>
<comment type="caution">
    <text evidence="4">The sequence shown here is derived from an EMBL/GenBank/DDBJ whole genome shotgun (WGS) entry which is preliminary data.</text>
</comment>
<organism evidence="4 5">
    <name type="scientific">Blastochloris viridis</name>
    <name type="common">Rhodopseudomonas viridis</name>
    <dbReference type="NCBI Taxonomy" id="1079"/>
    <lineage>
        <taxon>Bacteria</taxon>
        <taxon>Pseudomonadati</taxon>
        <taxon>Pseudomonadota</taxon>
        <taxon>Alphaproteobacteria</taxon>
        <taxon>Hyphomicrobiales</taxon>
        <taxon>Blastochloridaceae</taxon>
        <taxon>Blastochloris</taxon>
    </lineage>
</organism>
<evidence type="ECO:0000259" key="3">
    <source>
        <dbReference type="Pfam" id="PF05175"/>
    </source>
</evidence>